<name>A0A1F5AD03_9BACT</name>
<feature type="domain" description="DUF1722" evidence="1">
    <location>
        <begin position="129"/>
        <end position="233"/>
    </location>
</feature>
<sequence length="238" mass="28565">MRVWDIHPGYLSTQSLLGEHAEIHAIYSIISKKKSGYSMHPETRRWKEHLEFLVIRHNLVLKEMVLRGFNHNSPCPSDKSIESKIDHVPSYIDLPEVQFEILQKKYKQKDQRGRIPLPRTGSEFWSHHKYSVMARGYQSYLDIQKFMRNRKDYPIGQEHDFIRIVQIYMEKQMIIKALNNVTEHLWGYTKNKANLQEKKDFFNLPDSIKKLNYLFRMAEKYQQNYLLHSTIFADFLPY</sequence>
<organism evidence="2 3">
    <name type="scientific">Candidatus Sediminicultor quintus</name>
    <dbReference type="NCBI Taxonomy" id="1797291"/>
    <lineage>
        <taxon>Bacteria</taxon>
        <taxon>Pseudomonadati</taxon>
        <taxon>Atribacterota</taxon>
        <taxon>Candidatus Phoenicimicrobiia</taxon>
        <taxon>Candidatus Pheonicimicrobiales</taxon>
        <taxon>Candidatus Phoenicimicrobiaceae</taxon>
        <taxon>Candidatus Sediminicultor</taxon>
    </lineage>
</organism>
<dbReference type="Pfam" id="PF08349">
    <property type="entry name" value="DUF1722"/>
    <property type="match status" value="1"/>
</dbReference>
<protein>
    <recommendedName>
        <fullName evidence="1">DUF1722 domain-containing protein</fullName>
    </recommendedName>
</protein>
<dbReference type="AlphaFoldDB" id="A0A1F5AD03"/>
<evidence type="ECO:0000313" key="3">
    <source>
        <dbReference type="Proteomes" id="UP000177701"/>
    </source>
</evidence>
<dbReference type="EMBL" id="MEYH01000035">
    <property type="protein sequence ID" value="OGD16390.1"/>
    <property type="molecule type" value="Genomic_DNA"/>
</dbReference>
<reference evidence="2 3" key="1">
    <citation type="journal article" date="2016" name="Nat. Commun.">
        <title>Thousands of microbial genomes shed light on interconnected biogeochemical processes in an aquifer system.</title>
        <authorList>
            <person name="Anantharaman K."/>
            <person name="Brown C.T."/>
            <person name="Hug L.A."/>
            <person name="Sharon I."/>
            <person name="Castelle C.J."/>
            <person name="Probst A.J."/>
            <person name="Thomas B.C."/>
            <person name="Singh A."/>
            <person name="Wilkins M.J."/>
            <person name="Karaoz U."/>
            <person name="Brodie E.L."/>
            <person name="Williams K.H."/>
            <person name="Hubbard S.S."/>
            <person name="Banfield J.F."/>
        </authorList>
    </citation>
    <scope>NUCLEOTIDE SEQUENCE [LARGE SCALE GENOMIC DNA]</scope>
</reference>
<dbReference type="InterPro" id="IPR024796">
    <property type="entry name" value="T4_endonuc_V"/>
</dbReference>
<dbReference type="SUPFAM" id="SSF47077">
    <property type="entry name" value="T4 endonuclease V"/>
    <property type="match status" value="1"/>
</dbReference>
<evidence type="ECO:0000259" key="1">
    <source>
        <dbReference type="Pfam" id="PF08349"/>
    </source>
</evidence>
<dbReference type="Gene3D" id="1.10.440.10">
    <property type="entry name" value="T4 endonuclease V"/>
    <property type="match status" value="1"/>
</dbReference>
<comment type="caution">
    <text evidence="2">The sequence shown here is derived from an EMBL/GenBank/DDBJ whole genome shotgun (WGS) entry which is preliminary data.</text>
</comment>
<gene>
    <name evidence="2" type="ORF">A2V47_02780</name>
</gene>
<dbReference type="InterPro" id="IPR013560">
    <property type="entry name" value="DUF1722"/>
</dbReference>
<dbReference type="InterPro" id="IPR004260">
    <property type="entry name" value="Pyr-dimer_DNA_glycosylase"/>
</dbReference>
<dbReference type="Pfam" id="PF03013">
    <property type="entry name" value="Pyr_excise"/>
    <property type="match status" value="1"/>
</dbReference>
<dbReference type="Proteomes" id="UP000177701">
    <property type="component" value="Unassembled WGS sequence"/>
</dbReference>
<evidence type="ECO:0000313" key="2">
    <source>
        <dbReference type="EMBL" id="OGD16390.1"/>
    </source>
</evidence>
<accession>A0A1F5AD03</accession>
<dbReference type="STRING" id="1797291.A2V47_02780"/>
<proteinExistence type="predicted"/>